<dbReference type="Proteomes" id="UP001274830">
    <property type="component" value="Unassembled WGS sequence"/>
</dbReference>
<proteinExistence type="inferred from homology"/>
<keyword evidence="4" id="KW-1185">Reference proteome</keyword>
<comment type="caution">
    <text evidence="3">The sequence shown here is derived from an EMBL/GenBank/DDBJ whole genome shotgun (WGS) entry which is preliminary data.</text>
</comment>
<dbReference type="GO" id="GO:0004197">
    <property type="term" value="F:cysteine-type endopeptidase activity"/>
    <property type="evidence" value="ECO:0007669"/>
    <property type="project" value="InterPro"/>
</dbReference>
<accession>A0AAE0WV46</accession>
<comment type="similarity">
    <text evidence="1">Belongs to the peptidase C14B family.</text>
</comment>
<gene>
    <name evidence="3" type="ORF">LTR78_001922</name>
</gene>
<dbReference type="InterPro" id="IPR011600">
    <property type="entry name" value="Pept_C14_caspase"/>
</dbReference>
<dbReference type="PANTHER" id="PTHR48104:SF30">
    <property type="entry name" value="METACASPASE-1"/>
    <property type="match status" value="1"/>
</dbReference>
<protein>
    <recommendedName>
        <fullName evidence="2">Peptidase C14 caspase domain-containing protein</fullName>
    </recommendedName>
</protein>
<evidence type="ECO:0000256" key="1">
    <source>
        <dbReference type="ARBA" id="ARBA00009005"/>
    </source>
</evidence>
<reference evidence="3" key="1">
    <citation type="submission" date="2023-07" db="EMBL/GenBank/DDBJ databases">
        <title>Black Yeasts Isolated from many extreme environments.</title>
        <authorList>
            <person name="Coleine C."/>
            <person name="Stajich J.E."/>
            <person name="Selbmann L."/>
        </authorList>
    </citation>
    <scope>NUCLEOTIDE SEQUENCE</scope>
    <source>
        <strain evidence="3">CCFEE 5485</strain>
    </source>
</reference>
<name>A0AAE0WV46_9PEZI</name>
<dbReference type="AlphaFoldDB" id="A0AAE0WV46"/>
<dbReference type="InterPro" id="IPR050452">
    <property type="entry name" value="Metacaspase"/>
</dbReference>
<evidence type="ECO:0000259" key="2">
    <source>
        <dbReference type="Pfam" id="PF00656"/>
    </source>
</evidence>
<dbReference type="GO" id="GO:0006508">
    <property type="term" value="P:proteolysis"/>
    <property type="evidence" value="ECO:0007669"/>
    <property type="project" value="InterPro"/>
</dbReference>
<dbReference type="Pfam" id="PF00656">
    <property type="entry name" value="Peptidase_C14"/>
    <property type="match status" value="1"/>
</dbReference>
<feature type="domain" description="Peptidase C14 caspase" evidence="2">
    <location>
        <begin position="24"/>
        <end position="326"/>
    </location>
</feature>
<dbReference type="Gene3D" id="3.40.50.12660">
    <property type="match status" value="2"/>
</dbReference>
<sequence length="338" mass="37037">MAYYEERQRYQERGLGGGGGGGPRKKSLLIGINYLGSQHTLQGCHQDVNNVREFLDAMGYPEDPRSQVIMRDDNRTDPRGPMFPSGHNILAAMQWLVSEPGTENFLHYSGHGGQVAADDDRASGFDDTIVPQDFERNGQIPSGILHKILVSGLPPNSSLTVILDCCHSGSALELPYVFRADEDGNVNMVDNVKQGMRLVGAASHLVQGGFNMGSIQEAEGLLAGATDFFKGLTHRRAEVNQYGLAQSDTYEEFQSDGNKQVTMFSGCRDDQTSADASIAGSHVGAMSWAFLECMKQFGVKQSYSQVLQNTRQILAGRYAQIPQLSVGYSQDLNYQIRI</sequence>
<evidence type="ECO:0000313" key="4">
    <source>
        <dbReference type="Proteomes" id="UP001274830"/>
    </source>
</evidence>
<dbReference type="GO" id="GO:0005737">
    <property type="term" value="C:cytoplasm"/>
    <property type="evidence" value="ECO:0007669"/>
    <property type="project" value="TreeGrafter"/>
</dbReference>
<evidence type="ECO:0000313" key="3">
    <source>
        <dbReference type="EMBL" id="KAK3678624.1"/>
    </source>
</evidence>
<dbReference type="EMBL" id="JAUTXT010000004">
    <property type="protein sequence ID" value="KAK3678624.1"/>
    <property type="molecule type" value="Genomic_DNA"/>
</dbReference>
<organism evidence="3 4">
    <name type="scientific">Recurvomyces mirabilis</name>
    <dbReference type="NCBI Taxonomy" id="574656"/>
    <lineage>
        <taxon>Eukaryota</taxon>
        <taxon>Fungi</taxon>
        <taxon>Dikarya</taxon>
        <taxon>Ascomycota</taxon>
        <taxon>Pezizomycotina</taxon>
        <taxon>Dothideomycetes</taxon>
        <taxon>Dothideomycetidae</taxon>
        <taxon>Mycosphaerellales</taxon>
        <taxon>Teratosphaeriaceae</taxon>
        <taxon>Recurvomyces</taxon>
    </lineage>
</organism>
<dbReference type="PANTHER" id="PTHR48104">
    <property type="entry name" value="METACASPASE-4"/>
    <property type="match status" value="1"/>
</dbReference>